<dbReference type="Proteomes" id="UP000663760">
    <property type="component" value="Chromosome 4"/>
</dbReference>
<feature type="compositionally biased region" description="Basic residues" evidence="1">
    <location>
        <begin position="8"/>
        <end position="19"/>
    </location>
</feature>
<dbReference type="CDD" id="cd07438">
    <property type="entry name" value="PHP_HisPPase_AMP"/>
    <property type="match status" value="1"/>
</dbReference>
<dbReference type="SUPFAM" id="SSF89550">
    <property type="entry name" value="PHP domain-like"/>
    <property type="match status" value="1"/>
</dbReference>
<dbReference type="Gene3D" id="1.10.150.650">
    <property type="match status" value="1"/>
</dbReference>
<protein>
    <recommendedName>
        <fullName evidence="2">Polymerase/histidinol phosphatase N-terminal domain-containing protein</fullName>
    </recommendedName>
</protein>
<dbReference type="PANTHER" id="PTHR42924:SF3">
    <property type="entry name" value="POLYMERASE_HISTIDINOL PHOSPHATASE N-TERMINAL DOMAIN-CONTAINING PROTEIN"/>
    <property type="match status" value="1"/>
</dbReference>
<evidence type="ECO:0000313" key="3">
    <source>
        <dbReference type="EMBL" id="CAA7395098.1"/>
    </source>
</evidence>
<name>A0A7I8KDD6_SPIIN</name>
<dbReference type="InterPro" id="IPR016195">
    <property type="entry name" value="Pol/histidinol_Pase-like"/>
</dbReference>
<keyword evidence="4" id="KW-1185">Reference proteome</keyword>
<feature type="domain" description="Polymerase/histidinol phosphatase N-terminal" evidence="2">
    <location>
        <begin position="61"/>
        <end position="126"/>
    </location>
</feature>
<dbReference type="EMBL" id="LR746267">
    <property type="protein sequence ID" value="CAA7395098.1"/>
    <property type="molecule type" value="Genomic_DNA"/>
</dbReference>
<dbReference type="OrthoDB" id="16564at2759"/>
<dbReference type="InterPro" id="IPR052018">
    <property type="entry name" value="PHP_domain"/>
</dbReference>
<accession>A0A7I8KDD6</accession>
<evidence type="ECO:0000313" key="4">
    <source>
        <dbReference type="Proteomes" id="UP000663760"/>
    </source>
</evidence>
<dbReference type="InterPro" id="IPR003141">
    <property type="entry name" value="Pol/His_phosphatase_N"/>
</dbReference>
<feature type="region of interest" description="Disordered" evidence="1">
    <location>
        <begin position="1"/>
        <end position="22"/>
    </location>
</feature>
<dbReference type="PANTHER" id="PTHR42924">
    <property type="entry name" value="EXONUCLEASE"/>
    <property type="match status" value="1"/>
</dbReference>
<dbReference type="InterPro" id="IPR004013">
    <property type="entry name" value="PHP_dom"/>
</dbReference>
<dbReference type="GO" id="GO:0004534">
    <property type="term" value="F:5'-3' RNA exonuclease activity"/>
    <property type="evidence" value="ECO:0007669"/>
    <property type="project" value="TreeGrafter"/>
</dbReference>
<reference evidence="3" key="1">
    <citation type="submission" date="2020-02" db="EMBL/GenBank/DDBJ databases">
        <authorList>
            <person name="Scholz U."/>
            <person name="Mascher M."/>
            <person name="Fiebig A."/>
        </authorList>
    </citation>
    <scope>NUCLEOTIDE SEQUENCE</scope>
</reference>
<dbReference type="GO" id="GO:0035312">
    <property type="term" value="F:5'-3' DNA exonuclease activity"/>
    <property type="evidence" value="ECO:0007669"/>
    <property type="project" value="TreeGrafter"/>
</dbReference>
<dbReference type="Gene3D" id="3.20.20.140">
    <property type="entry name" value="Metal-dependent hydrolases"/>
    <property type="match status" value="1"/>
</dbReference>
<dbReference type="SMART" id="SM00481">
    <property type="entry name" value="POLIIIAc"/>
    <property type="match status" value="1"/>
</dbReference>
<dbReference type="Pfam" id="PF02811">
    <property type="entry name" value="PHP"/>
    <property type="match status" value="1"/>
</dbReference>
<dbReference type="AlphaFoldDB" id="A0A7I8KDD6"/>
<evidence type="ECO:0000256" key="1">
    <source>
        <dbReference type="SAM" id="MobiDB-lite"/>
    </source>
</evidence>
<proteinExistence type="predicted"/>
<gene>
    <name evidence="3" type="ORF">SI8410_04005759</name>
</gene>
<organism evidence="3 4">
    <name type="scientific">Spirodela intermedia</name>
    <name type="common">Intermediate duckweed</name>
    <dbReference type="NCBI Taxonomy" id="51605"/>
    <lineage>
        <taxon>Eukaryota</taxon>
        <taxon>Viridiplantae</taxon>
        <taxon>Streptophyta</taxon>
        <taxon>Embryophyta</taxon>
        <taxon>Tracheophyta</taxon>
        <taxon>Spermatophyta</taxon>
        <taxon>Magnoliopsida</taxon>
        <taxon>Liliopsida</taxon>
        <taxon>Araceae</taxon>
        <taxon>Lemnoideae</taxon>
        <taxon>Spirodela</taxon>
    </lineage>
</organism>
<dbReference type="FunFam" id="1.10.150.650:FF:000002">
    <property type="entry name" value="PHP domain-containing protein"/>
    <property type="match status" value="1"/>
</dbReference>
<evidence type="ECO:0000259" key="2">
    <source>
        <dbReference type="SMART" id="SM00481"/>
    </source>
</evidence>
<sequence>MAGDGGGKKARNKKRSKRKMTSEQALASKYILDWAFPPDCGDGDFLPQPRAVAPRDERMLFELHCHSNCSDGYLSPKAVVERAHRNGVKVLALTDHDTMDGVPEASAMARKLGIRLIPGVEISSIFSASSGAEEPVHVLAYYSSCGPSRCEELERTLSSIRAGRYVRARNMLLKLRELKMPLKWEHLIKIAGDGVAPGRLHVARAMVEAGYVEDLKQAFSRYLYDGGPAYATGSEPLAEEVVKLICCTGGVAALAHPWALKNPVSVIRSLKAAGLHAMEVYRGDGKLAVFSDLADAQGLLKIGGSDYHGRRTQLETDLGGANLPAVATHKFLKLARPIWLDAIKDAFRSYAEEPSCANLERLWGFGDANYKAKMAMMSPGEIVKLSLASWLTPEESECAELEDLRLKLSDVFIREDFEIPIMG</sequence>